<organism evidence="4 5">
    <name type="scientific">candidate division CSSED10-310 bacterium</name>
    <dbReference type="NCBI Taxonomy" id="2855610"/>
    <lineage>
        <taxon>Bacteria</taxon>
        <taxon>Bacteria division CSSED10-310</taxon>
    </lineage>
</organism>
<proteinExistence type="predicted"/>
<gene>
    <name evidence="4" type="ORF">ACFL27_05950</name>
</gene>
<dbReference type="Pfam" id="PF00561">
    <property type="entry name" value="Abhydrolase_1"/>
    <property type="match status" value="1"/>
</dbReference>
<keyword evidence="1" id="KW-0442">Lipid degradation</keyword>
<dbReference type="PANTHER" id="PTHR11005">
    <property type="entry name" value="LYSOSOMAL ACID LIPASE-RELATED"/>
    <property type="match status" value="1"/>
</dbReference>
<reference evidence="4 5" key="1">
    <citation type="submission" date="2024-09" db="EMBL/GenBank/DDBJ databases">
        <title>Laminarin stimulates single cell rates of sulfate reduction while oxygen inhibits transcriptomic activity in coastal marine sediment.</title>
        <authorList>
            <person name="Lindsay M."/>
            <person name="Orcutt B."/>
            <person name="Emerson D."/>
            <person name="Stepanauskas R."/>
            <person name="D'Angelo T."/>
        </authorList>
    </citation>
    <scope>NUCLEOTIDE SEQUENCE [LARGE SCALE GENOMIC DNA]</scope>
    <source>
        <strain evidence="4">SAG AM-311-K15</strain>
    </source>
</reference>
<dbReference type="Proteomes" id="UP001594351">
    <property type="component" value="Unassembled WGS sequence"/>
</dbReference>
<dbReference type="EMBL" id="JBHPBY010000056">
    <property type="protein sequence ID" value="MFC1849735.1"/>
    <property type="molecule type" value="Genomic_DNA"/>
</dbReference>
<protein>
    <submittedName>
        <fullName evidence="4">Alpha/beta hydrolase</fullName>
    </submittedName>
</protein>
<evidence type="ECO:0000256" key="2">
    <source>
        <dbReference type="ARBA" id="ARBA00023098"/>
    </source>
</evidence>
<dbReference type="SUPFAM" id="SSF53474">
    <property type="entry name" value="alpha/beta-Hydrolases"/>
    <property type="match status" value="1"/>
</dbReference>
<accession>A0ABV6YU82</accession>
<dbReference type="GO" id="GO:0016787">
    <property type="term" value="F:hydrolase activity"/>
    <property type="evidence" value="ECO:0007669"/>
    <property type="project" value="UniProtKB-KW"/>
</dbReference>
<name>A0ABV6YU82_UNCC1</name>
<dbReference type="Gene3D" id="3.40.50.1820">
    <property type="entry name" value="alpha/beta hydrolase"/>
    <property type="match status" value="1"/>
</dbReference>
<keyword evidence="4" id="KW-0378">Hydrolase</keyword>
<evidence type="ECO:0000256" key="1">
    <source>
        <dbReference type="ARBA" id="ARBA00022963"/>
    </source>
</evidence>
<evidence type="ECO:0000313" key="5">
    <source>
        <dbReference type="Proteomes" id="UP001594351"/>
    </source>
</evidence>
<comment type="caution">
    <text evidence="4">The sequence shown here is derived from an EMBL/GenBank/DDBJ whole genome shotgun (WGS) entry which is preliminary data.</text>
</comment>
<dbReference type="InterPro" id="IPR029058">
    <property type="entry name" value="AB_hydrolase_fold"/>
</dbReference>
<evidence type="ECO:0000259" key="3">
    <source>
        <dbReference type="Pfam" id="PF00561"/>
    </source>
</evidence>
<dbReference type="InterPro" id="IPR000073">
    <property type="entry name" value="AB_hydrolase_1"/>
</dbReference>
<sequence length="441" mass="49620">MNTTIHNNQLRGGFNMKHLGLVALIITVFFSSTVCAYTLVEENPVTADGIMLSIKHYENPGAQPVILQHGVVQNSNCWDLPVAGHSFAIYLADLGYDVWVPSYRGHGQDGFVSEGEPGNDWTIDKFVVYDIPAIVDYVIDYTGKKPLWVGHSMGGMTVYGYLQGAEYQYVVVDNDWDWSCFCYRDVYDWRIGTNSTLRTERNSNKLAGAITVNSPARMKWKHDVSIANFWYYDYYDYNLLVQTFSELDAVRAALKAMDPVPLQEIVDFVLGDIRSLPYVGNTLADLLEWTFGNVGDSFVCSQFWNPDNMTVDLVDAVIDHTLDNTSSNVLLQFMQSANAKNFQEFDYDDPDRSPYVYSEHYGDITLPIMVVSSEKDKMACNDVVYADGFLQIGSNDKTYHDFANFGHDDVCLGNNASTVVFPELENWLALHSPSSDTAGMK</sequence>
<keyword evidence="5" id="KW-1185">Reference proteome</keyword>
<feature type="domain" description="AB hydrolase-1" evidence="3">
    <location>
        <begin position="64"/>
        <end position="161"/>
    </location>
</feature>
<evidence type="ECO:0000313" key="4">
    <source>
        <dbReference type="EMBL" id="MFC1849735.1"/>
    </source>
</evidence>
<keyword evidence="2" id="KW-0443">Lipid metabolism</keyword>